<dbReference type="Proteomes" id="UP000318590">
    <property type="component" value="Unassembled WGS sequence"/>
</dbReference>
<evidence type="ECO:0000313" key="1">
    <source>
        <dbReference type="EMBL" id="TRD22675.1"/>
    </source>
</evidence>
<accession>A0A547Q8G1</accession>
<name>A0A547Q8G1_9RHOB</name>
<dbReference type="Pfam" id="PF07845">
    <property type="entry name" value="DUF1636"/>
    <property type="match status" value="1"/>
</dbReference>
<dbReference type="OrthoDB" id="424426at2"/>
<proteinExistence type="predicted"/>
<sequence length="129" mass="14046">MAEAELLVCVKCRAGREIPDDGQRPGELLADRLMDARPEGLRVIPVECMSNCDHGCSVAFRGEGRWTFVYGNFTEDDAALVAEGATLYAGTPDGLVPWRSRPEHFKRNCIARIPPLTTATATAPKEAAE</sequence>
<keyword evidence="2" id="KW-1185">Reference proteome</keyword>
<dbReference type="EMBL" id="VFSV01000005">
    <property type="protein sequence ID" value="TRD22675.1"/>
    <property type="molecule type" value="Genomic_DNA"/>
</dbReference>
<dbReference type="SUPFAM" id="SSF52833">
    <property type="entry name" value="Thioredoxin-like"/>
    <property type="match status" value="1"/>
</dbReference>
<gene>
    <name evidence="1" type="ORF">FEV53_04480</name>
</gene>
<dbReference type="InterPro" id="IPR012863">
    <property type="entry name" value="DUF1636"/>
</dbReference>
<organism evidence="1 2">
    <name type="scientific">Palleronia caenipelagi</name>
    <dbReference type="NCBI Taxonomy" id="2489174"/>
    <lineage>
        <taxon>Bacteria</taxon>
        <taxon>Pseudomonadati</taxon>
        <taxon>Pseudomonadota</taxon>
        <taxon>Alphaproteobacteria</taxon>
        <taxon>Rhodobacterales</taxon>
        <taxon>Roseobacteraceae</taxon>
        <taxon>Palleronia</taxon>
    </lineage>
</organism>
<dbReference type="CDD" id="cd02980">
    <property type="entry name" value="TRX_Fd_family"/>
    <property type="match status" value="1"/>
</dbReference>
<protein>
    <submittedName>
        <fullName evidence="1">DUF1636 domain-containing protein</fullName>
    </submittedName>
</protein>
<dbReference type="InterPro" id="IPR036249">
    <property type="entry name" value="Thioredoxin-like_sf"/>
</dbReference>
<reference evidence="1 2" key="1">
    <citation type="submission" date="2019-06" db="EMBL/GenBank/DDBJ databases">
        <title>Paenimaribius caenipelagi gen. nov., sp. nov., isolated from a tidal flat.</title>
        <authorList>
            <person name="Yoon J.-H."/>
        </authorList>
    </citation>
    <scope>NUCLEOTIDE SEQUENCE [LARGE SCALE GENOMIC DNA]</scope>
    <source>
        <strain evidence="1 2">JBTF-M29</strain>
    </source>
</reference>
<evidence type="ECO:0000313" key="2">
    <source>
        <dbReference type="Proteomes" id="UP000318590"/>
    </source>
</evidence>
<dbReference type="AlphaFoldDB" id="A0A547Q8G1"/>
<comment type="caution">
    <text evidence="1">The sequence shown here is derived from an EMBL/GenBank/DDBJ whole genome shotgun (WGS) entry which is preliminary data.</text>
</comment>
<dbReference type="RefSeq" id="WP_142833619.1">
    <property type="nucleotide sequence ID" value="NZ_VFSV01000005.1"/>
</dbReference>